<evidence type="ECO:0000256" key="9">
    <source>
        <dbReference type="SAM" id="Coils"/>
    </source>
</evidence>
<evidence type="ECO:0000256" key="2">
    <source>
        <dbReference type="ARBA" id="ARBA00009446"/>
    </source>
</evidence>
<evidence type="ECO:0000256" key="8">
    <source>
        <dbReference type="HAMAP-Rule" id="MF_00952"/>
    </source>
</evidence>
<dbReference type="GO" id="GO:0003917">
    <property type="term" value="F:DNA topoisomerase type I (single strand cut, ATP-independent) activity"/>
    <property type="evidence" value="ECO:0007669"/>
    <property type="project" value="UniProtKB-UniRule"/>
</dbReference>
<dbReference type="Proteomes" id="UP001155483">
    <property type="component" value="Unassembled WGS sequence"/>
</dbReference>
<evidence type="ECO:0000256" key="5">
    <source>
        <dbReference type="ARBA" id="ARBA00023029"/>
    </source>
</evidence>
<dbReference type="EMBL" id="JAOTIF010000021">
    <property type="protein sequence ID" value="MCU7551520.1"/>
    <property type="molecule type" value="Genomic_DNA"/>
</dbReference>
<keyword evidence="9" id="KW-0175">Coiled coil</keyword>
<accession>A0A9X2XYF4</accession>
<dbReference type="GO" id="GO:0003677">
    <property type="term" value="F:DNA binding"/>
    <property type="evidence" value="ECO:0007669"/>
    <property type="project" value="UniProtKB-KW"/>
</dbReference>
<dbReference type="NCBIfam" id="TIGR01051">
    <property type="entry name" value="topA_bact"/>
    <property type="match status" value="1"/>
</dbReference>
<comment type="catalytic activity">
    <reaction evidence="1 8">
        <text>ATP-independent breakage of single-stranded DNA, followed by passage and rejoining.</text>
        <dbReference type="EC" id="5.6.2.1"/>
    </reaction>
</comment>
<protein>
    <recommendedName>
        <fullName evidence="8">DNA topoisomerase 1</fullName>
        <ecNumber evidence="8">5.6.2.1</ecNumber>
    </recommendedName>
    <alternativeName>
        <fullName evidence="8">DNA topoisomerase I</fullName>
    </alternativeName>
</protein>
<dbReference type="InterPro" id="IPR005733">
    <property type="entry name" value="TopoI_bac-type"/>
</dbReference>
<dbReference type="InterPro" id="IPR013826">
    <property type="entry name" value="Topo_IA_cen_sub3"/>
</dbReference>
<feature type="site" description="Interaction with DNA" evidence="8">
    <location>
        <position position="139"/>
    </location>
</feature>
<gene>
    <name evidence="8 12" type="primary">topA</name>
    <name evidence="12" type="ORF">OCK74_20535</name>
</gene>
<dbReference type="SMART" id="SM00436">
    <property type="entry name" value="TOP1Bc"/>
    <property type="match status" value="1"/>
</dbReference>
<dbReference type="InterPro" id="IPR000380">
    <property type="entry name" value="Topo_IA"/>
</dbReference>
<dbReference type="Gene3D" id="3.40.50.140">
    <property type="match status" value="1"/>
</dbReference>
<reference evidence="12" key="2">
    <citation type="submission" date="2023-04" db="EMBL/GenBank/DDBJ databases">
        <title>Paracnuella aquatica gen. nov., sp. nov., a member of the family Chitinophagaceae isolated from a hot spring.</title>
        <authorList>
            <person name="Wang C."/>
        </authorList>
    </citation>
    <scope>NUCLEOTIDE SEQUENCE</scope>
    <source>
        <strain evidence="12">LB-8</strain>
    </source>
</reference>
<feature type="site" description="Interaction with DNA" evidence="8">
    <location>
        <position position="155"/>
    </location>
</feature>
<evidence type="ECO:0000313" key="13">
    <source>
        <dbReference type="Proteomes" id="UP001155483"/>
    </source>
</evidence>
<dbReference type="Gene3D" id="1.10.460.10">
    <property type="entry name" value="Topoisomerase I, domain 2"/>
    <property type="match status" value="1"/>
</dbReference>
<feature type="domain" description="Topo IA-type catalytic" evidence="11">
    <location>
        <begin position="129"/>
        <end position="581"/>
    </location>
</feature>
<dbReference type="PANTHER" id="PTHR42785:SF1">
    <property type="entry name" value="DNA TOPOISOMERASE"/>
    <property type="match status" value="1"/>
</dbReference>
<keyword evidence="4" id="KW-0460">Magnesium</keyword>
<keyword evidence="3" id="KW-0479">Metal-binding</keyword>
<dbReference type="PANTHER" id="PTHR42785">
    <property type="entry name" value="DNA TOPOISOMERASE, TYPE IA, CORE"/>
    <property type="match status" value="1"/>
</dbReference>
<reference evidence="12" key="1">
    <citation type="submission" date="2022-09" db="EMBL/GenBank/DDBJ databases">
        <authorList>
            <person name="Yuan C."/>
            <person name="Ke Z."/>
        </authorList>
    </citation>
    <scope>NUCLEOTIDE SEQUENCE</scope>
    <source>
        <strain evidence="12">LB-8</strain>
    </source>
</reference>
<dbReference type="Pfam" id="PF01131">
    <property type="entry name" value="Topoisom_bac"/>
    <property type="match status" value="2"/>
</dbReference>
<keyword evidence="13" id="KW-1185">Reference proteome</keyword>
<feature type="coiled-coil region" evidence="9">
    <location>
        <begin position="738"/>
        <end position="765"/>
    </location>
</feature>
<feature type="site" description="Interaction with DNA" evidence="8">
    <location>
        <position position="143"/>
    </location>
</feature>
<dbReference type="InterPro" id="IPR013825">
    <property type="entry name" value="Topo_IA_cen_sub2"/>
</dbReference>
<dbReference type="SUPFAM" id="SSF56712">
    <property type="entry name" value="Prokaryotic type I DNA topoisomerase"/>
    <property type="match status" value="1"/>
</dbReference>
<dbReference type="InterPro" id="IPR034149">
    <property type="entry name" value="TOPRIM_TopoI"/>
</dbReference>
<dbReference type="Pfam" id="PF01751">
    <property type="entry name" value="Toprim"/>
    <property type="match status" value="1"/>
</dbReference>
<dbReference type="Gene3D" id="1.10.290.10">
    <property type="entry name" value="Topoisomerase I, domain 4"/>
    <property type="match status" value="1"/>
</dbReference>
<organism evidence="12 13">
    <name type="scientific">Paraflavisolibacter caeni</name>
    <dbReference type="NCBI Taxonomy" id="2982496"/>
    <lineage>
        <taxon>Bacteria</taxon>
        <taxon>Pseudomonadati</taxon>
        <taxon>Bacteroidota</taxon>
        <taxon>Chitinophagia</taxon>
        <taxon>Chitinophagales</taxon>
        <taxon>Chitinophagaceae</taxon>
        <taxon>Paraflavisolibacter</taxon>
    </lineage>
</organism>
<dbReference type="InterPro" id="IPR025589">
    <property type="entry name" value="Toprim_C_rpt"/>
</dbReference>
<comment type="function">
    <text evidence="8">Releases the supercoiling and torsional tension of DNA, which is introduced during the DNA replication and transcription, by transiently cleaving and rejoining one strand of the DNA duplex. Introduces a single-strand break via transesterification at a target site in duplex DNA. The scissile phosphodiester is attacked by the catalytic tyrosine of the enzyme, resulting in the formation of a DNA-(5'-phosphotyrosyl)-enzyme intermediate and the expulsion of a 3'-OH DNA strand. The free DNA strand then undergoes passage around the unbroken strand, thus removing DNA supercoils. Finally, in the religation step, the DNA 3'-OH attacks the covalent intermediate to expel the active-site tyrosine and restore the DNA phosphodiester backbone.</text>
</comment>
<dbReference type="CDD" id="cd03363">
    <property type="entry name" value="TOPRIM_TopoIA_TopoI"/>
    <property type="match status" value="1"/>
</dbReference>
<dbReference type="HAMAP" id="MF_00952">
    <property type="entry name" value="Topoisom_1_prok"/>
    <property type="match status" value="1"/>
</dbReference>
<dbReference type="CDD" id="cd00186">
    <property type="entry name" value="TOP1Ac"/>
    <property type="match status" value="1"/>
</dbReference>
<proteinExistence type="inferred from homology"/>
<dbReference type="InterPro" id="IPR003601">
    <property type="entry name" value="Topo_IA_2"/>
</dbReference>
<feature type="site" description="Interaction with DNA" evidence="8">
    <location>
        <position position="481"/>
    </location>
</feature>
<feature type="site" description="Interaction with DNA" evidence="8">
    <location>
        <position position="140"/>
    </location>
</feature>
<dbReference type="InterPro" id="IPR003602">
    <property type="entry name" value="Topo_IA_DNA-bd_dom"/>
</dbReference>
<feature type="domain" description="Toprim" evidence="10">
    <location>
        <begin position="3"/>
        <end position="113"/>
    </location>
</feature>
<name>A0A9X2XYF4_9BACT</name>
<dbReference type="AlphaFoldDB" id="A0A9X2XYF4"/>
<evidence type="ECO:0000256" key="1">
    <source>
        <dbReference type="ARBA" id="ARBA00000213"/>
    </source>
</evidence>
<comment type="caution">
    <text evidence="8">Lacks conserved residue(s) required for the propagation of feature annotation.</text>
</comment>
<keyword evidence="6 8" id="KW-0238">DNA-binding</keyword>
<dbReference type="InterPro" id="IPR013824">
    <property type="entry name" value="Topo_IA_cen_sub1"/>
</dbReference>
<dbReference type="PROSITE" id="PS00396">
    <property type="entry name" value="TOPO_IA_1"/>
    <property type="match status" value="1"/>
</dbReference>
<dbReference type="SMART" id="SM00437">
    <property type="entry name" value="TOP1Ac"/>
    <property type="match status" value="1"/>
</dbReference>
<dbReference type="EC" id="5.6.2.1" evidence="8"/>
<dbReference type="PROSITE" id="PS52039">
    <property type="entry name" value="TOPO_IA_2"/>
    <property type="match status" value="1"/>
</dbReference>
<feature type="region of interest" description="Interaction with DNA" evidence="8">
    <location>
        <begin position="165"/>
        <end position="170"/>
    </location>
</feature>
<feature type="active site" description="O-(5'-phospho-DNA)-tyrosine intermediate" evidence="8">
    <location>
        <position position="289"/>
    </location>
</feature>
<keyword evidence="7 8" id="KW-0413">Isomerase</keyword>
<dbReference type="GO" id="GO:0006265">
    <property type="term" value="P:DNA topological change"/>
    <property type="evidence" value="ECO:0007669"/>
    <property type="project" value="UniProtKB-UniRule"/>
</dbReference>
<dbReference type="InterPro" id="IPR028612">
    <property type="entry name" value="Topoisom_1_IA"/>
</dbReference>
<comment type="subunit">
    <text evidence="8">Monomer.</text>
</comment>
<evidence type="ECO:0000256" key="4">
    <source>
        <dbReference type="ARBA" id="ARBA00022842"/>
    </source>
</evidence>
<evidence type="ECO:0000259" key="10">
    <source>
        <dbReference type="PROSITE" id="PS50880"/>
    </source>
</evidence>
<feature type="site" description="Interaction with DNA" evidence="8">
    <location>
        <position position="33"/>
    </location>
</feature>
<keyword evidence="5 8" id="KW-0799">Topoisomerase</keyword>
<dbReference type="RefSeq" id="WP_279298959.1">
    <property type="nucleotide sequence ID" value="NZ_JAOTIF010000021.1"/>
</dbReference>
<dbReference type="SMART" id="SM00493">
    <property type="entry name" value="TOPRIM"/>
    <property type="match status" value="1"/>
</dbReference>
<dbReference type="InterPro" id="IPR023406">
    <property type="entry name" value="Topo_IA_AS"/>
</dbReference>
<evidence type="ECO:0000259" key="11">
    <source>
        <dbReference type="PROSITE" id="PS52039"/>
    </source>
</evidence>
<dbReference type="GO" id="GO:0046872">
    <property type="term" value="F:metal ion binding"/>
    <property type="evidence" value="ECO:0007669"/>
    <property type="project" value="UniProtKB-KW"/>
</dbReference>
<dbReference type="PRINTS" id="PR00417">
    <property type="entry name" value="PRTPISMRASEI"/>
</dbReference>
<dbReference type="Pfam" id="PF13368">
    <property type="entry name" value="Toprim_C_rpt"/>
    <property type="match status" value="3"/>
</dbReference>
<dbReference type="Gene3D" id="2.70.20.10">
    <property type="entry name" value="Topoisomerase I, domain 3"/>
    <property type="match status" value="1"/>
</dbReference>
<comment type="caution">
    <text evidence="12">The sequence shown here is derived from an EMBL/GenBank/DDBJ whole genome shotgun (WGS) entry which is preliminary data.</text>
</comment>
<dbReference type="InterPro" id="IPR023405">
    <property type="entry name" value="Topo_IA_core_domain"/>
</dbReference>
<comment type="similarity">
    <text evidence="2 8">Belongs to the type IA topoisomerase family.</text>
</comment>
<sequence length="781" mass="88556">MAKNLLIVESPAKAKTIEKILGSDFEVKSCYGHIRDLEKDDMGIDIKNNYKPRYIVPEDKQKVVKELKQLAKKSDEVWLATDEDREGEAISWHLCEVLGLDPGSTKRIVFHEITKPAIKQAVGRPRTVDMNLVNAQQARRVLDRIVGFELSPVLWRKMSMKNNLSAGRVQSVAVRLVAEREREINAFKPQSSFKVEAMFTANDVAGKPISFKAEGSKYPDVATAEQFLHQCIGANYKVKDIQVKPTRRSPAAPFTTSTLQQEASRKLGYSVSRTMLVAQKLYENGHITYMRTDSVNLSETAMDDVRNTVQASYGNRYYQSRKYKNKNESAQEAHEAIRPTYMSNTTVPDADAKRLYELIWKRTMASQMADAELEKTVAKIEVSTNKAELAATGEVLKFDGFIKVYREDVDDEDKEGEETAEGMLPPLTVGQQLPLKEMKAIERNTRPLPRYTEASLVKKLEELGIGRPSTYAPTISTILKRGYVEKRDKEGTPRHYKVLTLSKDHITKKTETENIGAEKAKLFPTDLGLVVTDFLKQYFDDIMDYGFTARIEGDFDEVARGKLRWNKMIDEFYNPFKKDVEKTIETAERIKGERELGLDPESGKPVIARMGRYGPMVQIGTAEGEEKPRFAKLKSTQSIETITVDEAMELFRLPRVLGAFEGSDVAVSIGRFGPYIAHDKKFYSLGKEFDPYSITLEEAAPIIEEKRKAKDERTIKVFEKEKIQILRGPYGPYIKVGLRNYKLSKEQQERAADLAIEEVKKIIEEAKANPPKKAPARKKKG</sequence>
<evidence type="ECO:0000256" key="6">
    <source>
        <dbReference type="ARBA" id="ARBA00023125"/>
    </source>
</evidence>
<evidence type="ECO:0000256" key="7">
    <source>
        <dbReference type="ARBA" id="ARBA00023235"/>
    </source>
</evidence>
<dbReference type="PROSITE" id="PS50880">
    <property type="entry name" value="TOPRIM"/>
    <property type="match status" value="1"/>
</dbReference>
<evidence type="ECO:0000313" key="12">
    <source>
        <dbReference type="EMBL" id="MCU7551520.1"/>
    </source>
</evidence>
<dbReference type="InterPro" id="IPR006171">
    <property type="entry name" value="TOPRIM_dom"/>
</dbReference>
<dbReference type="InterPro" id="IPR013497">
    <property type="entry name" value="Topo_IA_cen"/>
</dbReference>
<evidence type="ECO:0000256" key="3">
    <source>
        <dbReference type="ARBA" id="ARBA00022723"/>
    </source>
</evidence>
<feature type="site" description="Interaction with DNA" evidence="8">
    <location>
        <position position="291"/>
    </location>
</feature>